<dbReference type="PROSITE" id="PS50143">
    <property type="entry name" value="BIR_REPEAT_2"/>
    <property type="match status" value="3"/>
</dbReference>
<dbReference type="FunFam" id="1.10.1170.10:FF:000002">
    <property type="entry name" value="Baculoviral IAP repeat containing 7"/>
    <property type="match status" value="1"/>
</dbReference>
<dbReference type="GO" id="GO:0043066">
    <property type="term" value="P:negative regulation of apoptotic process"/>
    <property type="evidence" value="ECO:0007669"/>
    <property type="project" value="TreeGrafter"/>
</dbReference>
<dbReference type="AlphaFoldDB" id="A0A816ZJF3"/>
<feature type="domain" description="RING-type" evidence="6">
    <location>
        <begin position="504"/>
        <end position="539"/>
    </location>
</feature>
<evidence type="ECO:0000256" key="2">
    <source>
        <dbReference type="ARBA" id="ARBA00022723"/>
    </source>
</evidence>
<evidence type="ECO:0000313" key="10">
    <source>
        <dbReference type="Proteomes" id="UP000663887"/>
    </source>
</evidence>
<dbReference type="GO" id="GO:0061630">
    <property type="term" value="F:ubiquitin protein ligase activity"/>
    <property type="evidence" value="ECO:0007669"/>
    <property type="project" value="TreeGrafter"/>
</dbReference>
<evidence type="ECO:0000256" key="5">
    <source>
        <dbReference type="PROSITE-ProRule" id="PRU00175"/>
    </source>
</evidence>
<dbReference type="Proteomes" id="UP000663855">
    <property type="component" value="Unassembled WGS sequence"/>
</dbReference>
<organism evidence="8 10">
    <name type="scientific">Rotaria magnacalcarata</name>
    <dbReference type="NCBI Taxonomy" id="392030"/>
    <lineage>
        <taxon>Eukaryota</taxon>
        <taxon>Metazoa</taxon>
        <taxon>Spiralia</taxon>
        <taxon>Gnathifera</taxon>
        <taxon>Rotifera</taxon>
        <taxon>Eurotatoria</taxon>
        <taxon>Bdelloidea</taxon>
        <taxon>Philodinida</taxon>
        <taxon>Philodinidae</taxon>
        <taxon>Rotaria</taxon>
    </lineage>
</organism>
<sequence length="550" mass="61706">MGVHSTTNMMAAGFSYTGCGDTAYCNLCKLEVSDWTTDMNPFYIHAQRSPECKFVRSIFPDPITSGSAPSNAFTTILAYSDDEKATKRHKIEIAQTSCPPRLIEVDIVKRARKRAFSNWPHRISPSSAQMIEAGFFNCNVGDRVICLYCNIICQQWTPNTDNPVEIHKILSPKCPYVLAILDRQQLSAIRVMNDQFTRDNLTGTMNVDTLRCGDIVNTIACHQNYMEIPRRYTSFATFPTENLPSVENLVKAGFFYTGSKTIVTCFYCNGSLQNWGANDNPMIEHARWFPHCGYAKQLCGAELYRKIQESKRAQQEKVCINESTKLCENEGSSNSKGQLTIPDESTLSRLVAARLDLPISQYILKLKFKLSIIKRCWEDQLKFKHEDFLDECDLFVACIILLKQIEKIDGKKENIIVPSVKMNQIRDLTQAEMHTRAQVACAATLTDSLNHTDDNKSTFSESVVGETTSKTMSVKTKEKQDTKAEKVVSPGKNPVNVSSSSQACVLCLEEERSLACLPCGHLATCVPCGHSLRSCPICRTAINSYVRIYT</sequence>
<dbReference type="InterPro" id="IPR050784">
    <property type="entry name" value="IAP"/>
</dbReference>
<dbReference type="GO" id="GO:0031398">
    <property type="term" value="P:positive regulation of protein ubiquitination"/>
    <property type="evidence" value="ECO:0007669"/>
    <property type="project" value="TreeGrafter"/>
</dbReference>
<keyword evidence="3 5" id="KW-0863">Zinc-finger</keyword>
<dbReference type="CDD" id="cd00022">
    <property type="entry name" value="BIR"/>
    <property type="match status" value="2"/>
</dbReference>
<name>A0A816ZJF3_9BILA</name>
<dbReference type="EMBL" id="CAJNOV010017427">
    <property type="protein sequence ID" value="CAF1607465.1"/>
    <property type="molecule type" value="Genomic_DNA"/>
</dbReference>
<proteinExistence type="inferred from homology"/>
<dbReference type="SUPFAM" id="SSF57924">
    <property type="entry name" value="Inhibitor of apoptosis (IAP) repeat"/>
    <property type="match status" value="3"/>
</dbReference>
<dbReference type="EMBL" id="CAJNRG010016810">
    <property type="protein sequence ID" value="CAF2210514.1"/>
    <property type="molecule type" value="Genomic_DNA"/>
</dbReference>
<dbReference type="Proteomes" id="UP000663842">
    <property type="component" value="Unassembled WGS sequence"/>
</dbReference>
<dbReference type="PANTHER" id="PTHR10044:SF139">
    <property type="entry name" value="DEATH-ASSOCIATED INHIBITOR OF APOPTOSIS 2"/>
    <property type="match status" value="1"/>
</dbReference>
<evidence type="ECO:0000256" key="3">
    <source>
        <dbReference type="ARBA" id="ARBA00022771"/>
    </source>
</evidence>
<dbReference type="InterPro" id="IPR001370">
    <property type="entry name" value="BIR_rpt"/>
</dbReference>
<evidence type="ECO:0000256" key="1">
    <source>
        <dbReference type="ARBA" id="ARBA00006672"/>
    </source>
</evidence>
<dbReference type="GO" id="GO:0043027">
    <property type="term" value="F:cysteine-type endopeptidase inhibitor activity involved in apoptotic process"/>
    <property type="evidence" value="ECO:0007669"/>
    <property type="project" value="TreeGrafter"/>
</dbReference>
<dbReference type="GO" id="GO:0005634">
    <property type="term" value="C:nucleus"/>
    <property type="evidence" value="ECO:0007669"/>
    <property type="project" value="TreeGrafter"/>
</dbReference>
<dbReference type="GO" id="GO:0008270">
    <property type="term" value="F:zinc ion binding"/>
    <property type="evidence" value="ECO:0007669"/>
    <property type="project" value="UniProtKB-KW"/>
</dbReference>
<dbReference type="Gene3D" id="1.10.1170.10">
    <property type="entry name" value="Inhibitor Of Apoptosis Protein (2mihbC-IAP-1), Chain A"/>
    <property type="match status" value="3"/>
</dbReference>
<accession>A0A816ZJF3</accession>
<dbReference type="InterPro" id="IPR013083">
    <property type="entry name" value="Znf_RING/FYVE/PHD"/>
</dbReference>
<evidence type="ECO:0000313" key="8">
    <source>
        <dbReference type="EMBL" id="CAF2210514.1"/>
    </source>
</evidence>
<dbReference type="Gene3D" id="3.30.40.10">
    <property type="entry name" value="Zinc/RING finger domain, C3HC4 (zinc finger)"/>
    <property type="match status" value="1"/>
</dbReference>
<dbReference type="Proteomes" id="UP000663887">
    <property type="component" value="Unassembled WGS sequence"/>
</dbReference>
<protein>
    <recommendedName>
        <fullName evidence="6">RING-type domain-containing protein</fullName>
    </recommendedName>
</protein>
<dbReference type="InterPro" id="IPR001841">
    <property type="entry name" value="Znf_RING"/>
</dbReference>
<evidence type="ECO:0000313" key="9">
    <source>
        <dbReference type="EMBL" id="CAF3948608.1"/>
    </source>
</evidence>
<dbReference type="PROSITE" id="PS50089">
    <property type="entry name" value="ZF_RING_2"/>
    <property type="match status" value="1"/>
</dbReference>
<evidence type="ECO:0000259" key="6">
    <source>
        <dbReference type="PROSITE" id="PS50089"/>
    </source>
</evidence>
<comment type="caution">
    <text evidence="8">The sequence shown here is derived from an EMBL/GenBank/DDBJ whole genome shotgun (WGS) entry which is preliminary data.</text>
</comment>
<keyword evidence="2" id="KW-0479">Metal-binding</keyword>
<keyword evidence="4" id="KW-0862">Zinc</keyword>
<evidence type="ECO:0000313" key="7">
    <source>
        <dbReference type="EMBL" id="CAF1607465.1"/>
    </source>
</evidence>
<evidence type="ECO:0000256" key="4">
    <source>
        <dbReference type="ARBA" id="ARBA00022833"/>
    </source>
</evidence>
<dbReference type="SMART" id="SM00238">
    <property type="entry name" value="BIR"/>
    <property type="match status" value="3"/>
</dbReference>
<comment type="similarity">
    <text evidence="1">Belongs to the IAP family.</text>
</comment>
<reference evidence="8" key="1">
    <citation type="submission" date="2021-02" db="EMBL/GenBank/DDBJ databases">
        <authorList>
            <person name="Nowell W R."/>
        </authorList>
    </citation>
    <scope>NUCLEOTIDE SEQUENCE</scope>
</reference>
<dbReference type="GO" id="GO:0005737">
    <property type="term" value="C:cytoplasm"/>
    <property type="evidence" value="ECO:0007669"/>
    <property type="project" value="TreeGrafter"/>
</dbReference>
<gene>
    <name evidence="7" type="ORF">CJN711_LOCUS36056</name>
    <name evidence="9" type="ORF">UXM345_LOCUS13199</name>
    <name evidence="8" type="ORF">XDN619_LOCUS33270</name>
</gene>
<dbReference type="GO" id="GO:0051726">
    <property type="term" value="P:regulation of cell cycle"/>
    <property type="evidence" value="ECO:0007669"/>
    <property type="project" value="TreeGrafter"/>
</dbReference>
<dbReference type="PANTHER" id="PTHR10044">
    <property type="entry name" value="INHIBITOR OF APOPTOSIS"/>
    <property type="match status" value="1"/>
</dbReference>
<dbReference type="Pfam" id="PF00653">
    <property type="entry name" value="BIR"/>
    <property type="match status" value="3"/>
</dbReference>
<dbReference type="EMBL" id="CAJOBF010001416">
    <property type="protein sequence ID" value="CAF3948608.1"/>
    <property type="molecule type" value="Genomic_DNA"/>
</dbReference>
<dbReference type="Pfam" id="PF13920">
    <property type="entry name" value="zf-C3HC4_3"/>
    <property type="match status" value="1"/>
</dbReference>